<feature type="compositionally biased region" description="Basic and acidic residues" evidence="2">
    <location>
        <begin position="15"/>
        <end position="28"/>
    </location>
</feature>
<keyword evidence="1" id="KW-0175">Coiled coil</keyword>
<feature type="coiled-coil region" evidence="1">
    <location>
        <begin position="52"/>
        <end position="430"/>
    </location>
</feature>
<dbReference type="STRING" id="5888.A0C502"/>
<evidence type="ECO:0000256" key="1">
    <source>
        <dbReference type="SAM" id="Coils"/>
    </source>
</evidence>
<dbReference type="Proteomes" id="UP000000600">
    <property type="component" value="Unassembled WGS sequence"/>
</dbReference>
<feature type="region of interest" description="Disordered" evidence="2">
    <location>
        <begin position="456"/>
        <end position="476"/>
    </location>
</feature>
<name>A0C502_PARTE</name>
<dbReference type="InParanoid" id="A0C502"/>
<feature type="compositionally biased region" description="Low complexity" evidence="2">
    <location>
        <begin position="1"/>
        <end position="14"/>
    </location>
</feature>
<dbReference type="OrthoDB" id="310439at2759"/>
<feature type="region of interest" description="Disordered" evidence="2">
    <location>
        <begin position="1"/>
        <end position="38"/>
    </location>
</feature>
<evidence type="ECO:0000313" key="4">
    <source>
        <dbReference type="Proteomes" id="UP000000600"/>
    </source>
</evidence>
<sequence length="476" mass="56844">MQQQQTTNNFTPQNKTRESANDKRKTIQEEAAQNYKQEDILKDVTNKLQFKILKKNEQLTQMKEEIIDLQVNWQEDKKEWLNEKSELERKCEFYKENAHVERQNNQKLQIQIDKLTSMLNQQSKSKLQYNECSALEKVSGQLNEEIDYLQKEAATLKTQISLLENKLISKEETISKQQKRIQKLKKKLDQQLQQQLEEKMVDVDKQQKRSADIKERIGELELKLKNLSLESERIKKDNRQLLQENDSLRILSEKSNRLLPQLEDSNKRLEQEIVDYELQFEKMSKQIRELNSQCVNEQQQQSSINEELKNKNLQIENLQEELNEQIRLFHAEQRSNTFLKEESEKYKSQLDKLTKQQQQLTDAQHKDMDNLETKIEKISKELIKLRDENTLLKSQLQNHKKEQGQYLDMIDQLQKQIRDLKGKNKILVQQHDDLDARINQLVQMKKQNCLKVRIQDSNQQKKQTRFEESDSSSFSD</sequence>
<organism evidence="3 4">
    <name type="scientific">Paramecium tetraurelia</name>
    <dbReference type="NCBI Taxonomy" id="5888"/>
    <lineage>
        <taxon>Eukaryota</taxon>
        <taxon>Sar</taxon>
        <taxon>Alveolata</taxon>
        <taxon>Ciliophora</taxon>
        <taxon>Intramacronucleata</taxon>
        <taxon>Oligohymenophorea</taxon>
        <taxon>Peniculida</taxon>
        <taxon>Parameciidae</taxon>
        <taxon>Paramecium</taxon>
    </lineage>
</organism>
<evidence type="ECO:0000313" key="3">
    <source>
        <dbReference type="EMBL" id="CAK65869.1"/>
    </source>
</evidence>
<dbReference type="KEGG" id="ptm:GSPATT00006368001"/>
<dbReference type="OMA" id="CEFYKEN"/>
<evidence type="ECO:0000256" key="2">
    <source>
        <dbReference type="SAM" id="MobiDB-lite"/>
    </source>
</evidence>
<proteinExistence type="predicted"/>
<keyword evidence="4" id="KW-1185">Reference proteome</keyword>
<dbReference type="GeneID" id="5019051"/>
<dbReference type="RefSeq" id="XP_001433266.1">
    <property type="nucleotide sequence ID" value="XM_001433229.1"/>
</dbReference>
<dbReference type="EMBL" id="CT868041">
    <property type="protein sequence ID" value="CAK65869.1"/>
    <property type="molecule type" value="Genomic_DNA"/>
</dbReference>
<dbReference type="HOGENOM" id="CLU_574239_0_0_1"/>
<reference evidence="3 4" key="1">
    <citation type="journal article" date="2006" name="Nature">
        <title>Global trends of whole-genome duplications revealed by the ciliate Paramecium tetraurelia.</title>
        <authorList>
            <consortium name="Genoscope"/>
            <person name="Aury J.-M."/>
            <person name="Jaillon O."/>
            <person name="Duret L."/>
            <person name="Noel B."/>
            <person name="Jubin C."/>
            <person name="Porcel B.M."/>
            <person name="Segurens B."/>
            <person name="Daubin V."/>
            <person name="Anthouard V."/>
            <person name="Aiach N."/>
            <person name="Arnaiz O."/>
            <person name="Billaut A."/>
            <person name="Beisson J."/>
            <person name="Blanc I."/>
            <person name="Bouhouche K."/>
            <person name="Camara F."/>
            <person name="Duharcourt S."/>
            <person name="Guigo R."/>
            <person name="Gogendeau D."/>
            <person name="Katinka M."/>
            <person name="Keller A.-M."/>
            <person name="Kissmehl R."/>
            <person name="Klotz C."/>
            <person name="Koll F."/>
            <person name="Le Moue A."/>
            <person name="Lepere C."/>
            <person name="Malinsky S."/>
            <person name="Nowacki M."/>
            <person name="Nowak J.K."/>
            <person name="Plattner H."/>
            <person name="Poulain J."/>
            <person name="Ruiz F."/>
            <person name="Serrano V."/>
            <person name="Zagulski M."/>
            <person name="Dessen P."/>
            <person name="Betermier M."/>
            <person name="Weissenbach J."/>
            <person name="Scarpelli C."/>
            <person name="Schachter V."/>
            <person name="Sperling L."/>
            <person name="Meyer E."/>
            <person name="Cohen J."/>
            <person name="Wincker P."/>
        </authorList>
    </citation>
    <scope>NUCLEOTIDE SEQUENCE [LARGE SCALE GENOMIC DNA]</scope>
    <source>
        <strain evidence="3 4">Stock d4-2</strain>
    </source>
</reference>
<dbReference type="AlphaFoldDB" id="A0C502"/>
<accession>A0C502</accession>
<gene>
    <name evidence="3" type="ORF">GSPATT00006368001</name>
</gene>
<protein>
    <submittedName>
        <fullName evidence="3">Uncharacterized protein</fullName>
    </submittedName>
</protein>